<dbReference type="GO" id="GO:0005783">
    <property type="term" value="C:endoplasmic reticulum"/>
    <property type="evidence" value="ECO:0007669"/>
    <property type="project" value="TreeGrafter"/>
</dbReference>
<feature type="transmembrane region" description="Helical" evidence="7">
    <location>
        <begin position="143"/>
        <end position="161"/>
    </location>
</feature>
<dbReference type="Proteomes" id="UP000245771">
    <property type="component" value="Unassembled WGS sequence"/>
</dbReference>
<dbReference type="GO" id="GO:0055088">
    <property type="term" value="P:lipid homeostasis"/>
    <property type="evidence" value="ECO:0007669"/>
    <property type="project" value="TreeGrafter"/>
</dbReference>
<evidence type="ECO:0000256" key="3">
    <source>
        <dbReference type="ARBA" id="ARBA00022989"/>
    </source>
</evidence>
<dbReference type="STRING" id="1280837.A0A316V7N0"/>
<keyword evidence="2 5" id="KW-0812">Transmembrane</keyword>
<gene>
    <name evidence="9" type="ORF">FA14DRAFT_161301</name>
</gene>
<dbReference type="PROSITE" id="PS50922">
    <property type="entry name" value="TLC"/>
    <property type="match status" value="1"/>
</dbReference>
<reference evidence="9 10" key="1">
    <citation type="journal article" date="2018" name="Mol. Biol. Evol.">
        <title>Broad Genomic Sampling Reveals a Smut Pathogenic Ancestry of the Fungal Clade Ustilaginomycotina.</title>
        <authorList>
            <person name="Kijpornyongpan T."/>
            <person name="Mondo S.J."/>
            <person name="Barry K."/>
            <person name="Sandor L."/>
            <person name="Lee J."/>
            <person name="Lipzen A."/>
            <person name="Pangilinan J."/>
            <person name="LaButti K."/>
            <person name="Hainaut M."/>
            <person name="Henrissat B."/>
            <person name="Grigoriev I.V."/>
            <person name="Spatafora J.W."/>
            <person name="Aime M.C."/>
        </authorList>
    </citation>
    <scope>NUCLEOTIDE SEQUENCE [LARGE SCALE GENOMIC DNA]</scope>
    <source>
        <strain evidence="9 10">MCA 3882</strain>
    </source>
</reference>
<comment type="subcellular location">
    <subcellularLocation>
        <location evidence="1">Membrane</location>
        <topology evidence="1">Multi-pass membrane protein</topology>
    </subcellularLocation>
</comment>
<evidence type="ECO:0000256" key="5">
    <source>
        <dbReference type="PROSITE-ProRule" id="PRU00205"/>
    </source>
</evidence>
<evidence type="ECO:0000259" key="8">
    <source>
        <dbReference type="PROSITE" id="PS50922"/>
    </source>
</evidence>
<feature type="domain" description="TLC" evidence="8">
    <location>
        <begin position="64"/>
        <end position="272"/>
    </location>
</feature>
<accession>A0A316V7N0</accession>
<dbReference type="InParanoid" id="A0A316V7N0"/>
<dbReference type="EMBL" id="KZ819604">
    <property type="protein sequence ID" value="PWN33462.1"/>
    <property type="molecule type" value="Genomic_DNA"/>
</dbReference>
<evidence type="ECO:0000256" key="1">
    <source>
        <dbReference type="ARBA" id="ARBA00004141"/>
    </source>
</evidence>
<evidence type="ECO:0000313" key="9">
    <source>
        <dbReference type="EMBL" id="PWN33462.1"/>
    </source>
</evidence>
<feature type="transmembrane region" description="Helical" evidence="7">
    <location>
        <begin position="71"/>
        <end position="91"/>
    </location>
</feature>
<keyword evidence="3 7" id="KW-1133">Transmembrane helix</keyword>
<sequence>MGFQPGVDLVNWAQPYCTAYGVPHLAKALPTVFHSLALWLSLQYLSARLSPKLFPNTFANMKKSTRVSWHVHWVAFCHAAIITPLAGRLWWKVYQEGGMTGTHILASNRVYGYDDEAAKIYGIALGYFIWDAVVSALYDGPAFVAHGLVAMTAFVFVFHPIFMYDGLGFLLWEASTPFLNIHWFLDKLGMTGGKVQLINAFFLLSTYVLARLTFGVYNSFSWMMLVHFPAKPHSPAIPLHIKTFFTIGNVTLNSLNFIWFRAMIRAVQKRFTAKDDKGRPIDAKKLAKGKQQIGKVGVSGTGDEQFEKEAGIGNHDYTSHGSYSDREDREEREARWRKASKKAN</sequence>
<dbReference type="AlphaFoldDB" id="A0A316V7N0"/>
<dbReference type="RefSeq" id="XP_025353764.1">
    <property type="nucleotide sequence ID" value="XM_025499053.1"/>
</dbReference>
<dbReference type="PANTHER" id="PTHR13439:SF0">
    <property type="entry name" value="TOPOISOMERASE I DAMAGE AFFECTED PROTEIN 4"/>
    <property type="match status" value="1"/>
</dbReference>
<dbReference type="Pfam" id="PF03798">
    <property type="entry name" value="TRAM_LAG1_CLN8"/>
    <property type="match status" value="1"/>
</dbReference>
<feature type="transmembrane region" description="Helical" evidence="7">
    <location>
        <begin position="120"/>
        <end position="138"/>
    </location>
</feature>
<name>A0A316V7N0_9BASI</name>
<proteinExistence type="predicted"/>
<dbReference type="FunCoup" id="A0A316V7N0">
    <property type="interactions" value="130"/>
</dbReference>
<evidence type="ECO:0000256" key="2">
    <source>
        <dbReference type="ARBA" id="ARBA00022692"/>
    </source>
</evidence>
<evidence type="ECO:0000313" key="10">
    <source>
        <dbReference type="Proteomes" id="UP000245771"/>
    </source>
</evidence>
<feature type="transmembrane region" description="Helical" evidence="7">
    <location>
        <begin position="167"/>
        <end position="185"/>
    </location>
</feature>
<evidence type="ECO:0000256" key="7">
    <source>
        <dbReference type="SAM" id="Phobius"/>
    </source>
</evidence>
<organism evidence="9 10">
    <name type="scientific">Meira miltonrushii</name>
    <dbReference type="NCBI Taxonomy" id="1280837"/>
    <lineage>
        <taxon>Eukaryota</taxon>
        <taxon>Fungi</taxon>
        <taxon>Dikarya</taxon>
        <taxon>Basidiomycota</taxon>
        <taxon>Ustilaginomycotina</taxon>
        <taxon>Exobasidiomycetes</taxon>
        <taxon>Exobasidiales</taxon>
        <taxon>Brachybasidiaceae</taxon>
        <taxon>Meira</taxon>
    </lineage>
</organism>
<dbReference type="GeneID" id="37020834"/>
<dbReference type="InterPro" id="IPR050846">
    <property type="entry name" value="TLCD"/>
</dbReference>
<feature type="transmembrane region" description="Helical" evidence="7">
    <location>
        <begin position="197"/>
        <end position="217"/>
    </location>
</feature>
<dbReference type="PANTHER" id="PTHR13439">
    <property type="entry name" value="CT120 PROTEIN"/>
    <property type="match status" value="1"/>
</dbReference>
<feature type="compositionally biased region" description="Basic and acidic residues" evidence="6">
    <location>
        <begin position="323"/>
        <end position="336"/>
    </location>
</feature>
<feature type="region of interest" description="Disordered" evidence="6">
    <location>
        <begin position="282"/>
        <end position="344"/>
    </location>
</feature>
<dbReference type="SMART" id="SM00724">
    <property type="entry name" value="TLC"/>
    <property type="match status" value="1"/>
</dbReference>
<dbReference type="GO" id="GO:0016020">
    <property type="term" value="C:membrane"/>
    <property type="evidence" value="ECO:0007669"/>
    <property type="project" value="UniProtKB-SubCell"/>
</dbReference>
<keyword evidence="4 5" id="KW-0472">Membrane</keyword>
<dbReference type="OrthoDB" id="10266980at2759"/>
<evidence type="ECO:0000256" key="4">
    <source>
        <dbReference type="ARBA" id="ARBA00023136"/>
    </source>
</evidence>
<evidence type="ECO:0000256" key="6">
    <source>
        <dbReference type="SAM" id="MobiDB-lite"/>
    </source>
</evidence>
<keyword evidence="10" id="KW-1185">Reference proteome</keyword>
<feature type="transmembrane region" description="Helical" evidence="7">
    <location>
        <begin position="237"/>
        <end position="260"/>
    </location>
</feature>
<dbReference type="InterPro" id="IPR006634">
    <property type="entry name" value="TLC-dom"/>
</dbReference>
<protein>
    <recommendedName>
        <fullName evidence="8">TLC domain-containing protein</fullName>
    </recommendedName>
</protein>